<evidence type="ECO:0000313" key="2">
    <source>
        <dbReference type="Proteomes" id="UP001501581"/>
    </source>
</evidence>
<gene>
    <name evidence="1" type="ORF">GCM10009668_17960</name>
</gene>
<organism evidence="1 2">
    <name type="scientific">Nocardioides dubius</name>
    <dbReference type="NCBI Taxonomy" id="317019"/>
    <lineage>
        <taxon>Bacteria</taxon>
        <taxon>Bacillati</taxon>
        <taxon>Actinomycetota</taxon>
        <taxon>Actinomycetes</taxon>
        <taxon>Propionibacteriales</taxon>
        <taxon>Nocardioidaceae</taxon>
        <taxon>Nocardioides</taxon>
    </lineage>
</organism>
<dbReference type="Proteomes" id="UP001501581">
    <property type="component" value="Unassembled WGS sequence"/>
</dbReference>
<evidence type="ECO:0000313" key="1">
    <source>
        <dbReference type="EMBL" id="GAA1100459.1"/>
    </source>
</evidence>
<comment type="caution">
    <text evidence="1">The sequence shown here is derived from an EMBL/GenBank/DDBJ whole genome shotgun (WGS) entry which is preliminary data.</text>
</comment>
<sequence length="99" mass="9919">MTNVLSTLGETAPVVSEAVNELSAPIAPVEPVRVAVQVTGVTAAAAGALVVAVLNAVVPSAATVSASPERNAAPRREVMWVPSPECFGPPPPEALRPSG</sequence>
<proteinExistence type="predicted"/>
<protein>
    <submittedName>
        <fullName evidence="1">Uncharacterized protein</fullName>
    </submittedName>
</protein>
<keyword evidence="2" id="KW-1185">Reference proteome</keyword>
<name>A0ABP4EDJ1_9ACTN</name>
<reference evidence="2" key="1">
    <citation type="journal article" date="2019" name="Int. J. Syst. Evol. Microbiol.">
        <title>The Global Catalogue of Microorganisms (GCM) 10K type strain sequencing project: providing services to taxonomists for standard genome sequencing and annotation.</title>
        <authorList>
            <consortium name="The Broad Institute Genomics Platform"/>
            <consortium name="The Broad Institute Genome Sequencing Center for Infectious Disease"/>
            <person name="Wu L."/>
            <person name="Ma J."/>
        </authorList>
    </citation>
    <scope>NUCLEOTIDE SEQUENCE [LARGE SCALE GENOMIC DNA]</scope>
    <source>
        <strain evidence="2">JCM 13008</strain>
    </source>
</reference>
<accession>A0ABP4EDJ1</accession>
<dbReference type="EMBL" id="BAAALG010000007">
    <property type="protein sequence ID" value="GAA1100459.1"/>
    <property type="molecule type" value="Genomic_DNA"/>
</dbReference>